<name>A0ACB0YCE8_MELEN</name>
<organism evidence="1 2">
    <name type="scientific">Meloidogyne enterolobii</name>
    <name type="common">Root-knot nematode worm</name>
    <name type="synonym">Meloidogyne mayaguensis</name>
    <dbReference type="NCBI Taxonomy" id="390850"/>
    <lineage>
        <taxon>Eukaryota</taxon>
        <taxon>Metazoa</taxon>
        <taxon>Ecdysozoa</taxon>
        <taxon>Nematoda</taxon>
        <taxon>Chromadorea</taxon>
        <taxon>Rhabditida</taxon>
        <taxon>Tylenchina</taxon>
        <taxon>Tylenchomorpha</taxon>
        <taxon>Tylenchoidea</taxon>
        <taxon>Meloidogynidae</taxon>
        <taxon>Meloidogyninae</taxon>
        <taxon>Meloidogyne</taxon>
    </lineage>
</organism>
<reference evidence="1" key="1">
    <citation type="submission" date="2023-11" db="EMBL/GenBank/DDBJ databases">
        <authorList>
            <person name="Poullet M."/>
        </authorList>
    </citation>
    <scope>NUCLEOTIDE SEQUENCE</scope>
    <source>
        <strain evidence="1">E1834</strain>
    </source>
</reference>
<sequence length="294" mass="33457">MPKRGSSFYLTEAKNSADSSSNGNGHKTGKNSTNKNQNIEFSGWLYKWTNYVKGNSNDVNGPSRGSIKMEEASVRSDQHDGLNMVITVPFSPNLHLRAINDSDRSKWLKALENAKHFAIKRVSSLEDDENETEKFLSKTLELKEYPLGDFEGMNKELNELAAKFSNELEGFLHFAVGHLNAADAKKCVAKANSVKSLRDGTLKLTDQLLTKYKKECESLCRLAHSQNEKHQELQRQYEILARQHQQLEGEALRLSARVADESSKNTGGSLCRFFWEFKKEFLKIFVDFYDSFRV</sequence>
<dbReference type="Proteomes" id="UP001497535">
    <property type="component" value="Unassembled WGS sequence"/>
</dbReference>
<comment type="caution">
    <text evidence="1">The sequence shown here is derived from an EMBL/GenBank/DDBJ whole genome shotgun (WGS) entry which is preliminary data.</text>
</comment>
<dbReference type="EMBL" id="CAVMJV010000010">
    <property type="protein sequence ID" value="CAK5040975.1"/>
    <property type="molecule type" value="Genomic_DNA"/>
</dbReference>
<gene>
    <name evidence="1" type="ORF">MENTE1834_LOCUS10377</name>
</gene>
<evidence type="ECO:0000313" key="2">
    <source>
        <dbReference type="Proteomes" id="UP001497535"/>
    </source>
</evidence>
<keyword evidence="2" id="KW-1185">Reference proteome</keyword>
<proteinExistence type="predicted"/>
<evidence type="ECO:0000313" key="1">
    <source>
        <dbReference type="EMBL" id="CAK5040975.1"/>
    </source>
</evidence>
<protein>
    <submittedName>
        <fullName evidence="1">Uncharacterized protein</fullName>
    </submittedName>
</protein>
<accession>A0ACB0YCE8</accession>